<proteinExistence type="predicted"/>
<keyword evidence="3" id="KW-1185">Reference proteome</keyword>
<evidence type="ECO:0000259" key="1">
    <source>
        <dbReference type="Pfam" id="PF13472"/>
    </source>
</evidence>
<reference evidence="2 3" key="1">
    <citation type="submission" date="2022-01" db="EMBL/GenBank/DDBJ databases">
        <title>Alkalihalobacillus sp. EGI L200015, a novel bacterium isolated from a salt lake sediment.</title>
        <authorList>
            <person name="Gao L."/>
            <person name="Fang B.-Z."/>
            <person name="Li W.-J."/>
        </authorList>
    </citation>
    <scope>NUCLEOTIDE SEQUENCE [LARGE SCALE GENOMIC DNA]</scope>
    <source>
        <strain evidence="2 3">KCTC 12718</strain>
    </source>
</reference>
<dbReference type="Pfam" id="PF13472">
    <property type="entry name" value="Lipase_GDSL_2"/>
    <property type="match status" value="1"/>
</dbReference>
<sequence>MEKKKLTYVAIGDSLTIGIGTSRQTNFVSMYTNSLEEDFDCSVNVHVFARNGAKTNRILDYFKKKKVRQAIKDADVISITAGGNDLKKIVKKYMRTKDEGIIREAVLLSMKNISSMINEIHSLKQGESKYLIRVVGLYNPYSHLNFSHKWIRLFNDRLKNFESDQLKVVEIYEGFEKGGRSVLSIDRLHPNKEGYLIITKALLKCGYVPLVRKKALNFTFPYLTVRKS</sequence>
<feature type="domain" description="SGNH hydrolase-type esterase" evidence="1">
    <location>
        <begin position="10"/>
        <end position="195"/>
    </location>
</feature>
<dbReference type="Proteomes" id="UP001649381">
    <property type="component" value="Unassembled WGS sequence"/>
</dbReference>
<protein>
    <submittedName>
        <fullName evidence="2">GDSL-type esterase/lipase family protein</fullName>
    </submittedName>
</protein>
<accession>A0ABS9H0A9</accession>
<dbReference type="SUPFAM" id="SSF52266">
    <property type="entry name" value="SGNH hydrolase"/>
    <property type="match status" value="1"/>
</dbReference>
<organism evidence="2 3">
    <name type="scientific">Pseudalkalibacillus berkeleyi</name>
    <dbReference type="NCBI Taxonomy" id="1069813"/>
    <lineage>
        <taxon>Bacteria</taxon>
        <taxon>Bacillati</taxon>
        <taxon>Bacillota</taxon>
        <taxon>Bacilli</taxon>
        <taxon>Bacillales</taxon>
        <taxon>Fictibacillaceae</taxon>
        <taxon>Pseudalkalibacillus</taxon>
    </lineage>
</organism>
<dbReference type="InterPro" id="IPR013830">
    <property type="entry name" value="SGNH_hydro"/>
</dbReference>
<dbReference type="RefSeq" id="WP_236332844.1">
    <property type="nucleotide sequence ID" value="NZ_JAKIJS010000001.1"/>
</dbReference>
<dbReference type="Gene3D" id="3.40.50.1110">
    <property type="entry name" value="SGNH hydrolase"/>
    <property type="match status" value="1"/>
</dbReference>
<evidence type="ECO:0000313" key="2">
    <source>
        <dbReference type="EMBL" id="MCF6137339.1"/>
    </source>
</evidence>
<dbReference type="InterPro" id="IPR036514">
    <property type="entry name" value="SGNH_hydro_sf"/>
</dbReference>
<comment type="caution">
    <text evidence="2">The sequence shown here is derived from an EMBL/GenBank/DDBJ whole genome shotgun (WGS) entry which is preliminary data.</text>
</comment>
<dbReference type="EMBL" id="JAKIJS010000001">
    <property type="protein sequence ID" value="MCF6137339.1"/>
    <property type="molecule type" value="Genomic_DNA"/>
</dbReference>
<gene>
    <name evidence="2" type="ORF">L2716_06315</name>
</gene>
<name>A0ABS9H0A9_9BACL</name>
<evidence type="ECO:0000313" key="3">
    <source>
        <dbReference type="Proteomes" id="UP001649381"/>
    </source>
</evidence>